<proteinExistence type="inferred from homology"/>
<dbReference type="InterPro" id="IPR013752">
    <property type="entry name" value="KPA_reductase"/>
</dbReference>
<dbReference type="GO" id="GO:0005737">
    <property type="term" value="C:cytoplasm"/>
    <property type="evidence" value="ECO:0007669"/>
    <property type="project" value="TreeGrafter"/>
</dbReference>
<dbReference type="InterPro" id="IPR003710">
    <property type="entry name" value="ApbA"/>
</dbReference>
<dbReference type="SUPFAM" id="SSF48179">
    <property type="entry name" value="6-phosphogluconate dehydrogenase C-terminal domain-like"/>
    <property type="match status" value="1"/>
</dbReference>
<dbReference type="SUPFAM" id="SSF51735">
    <property type="entry name" value="NAD(P)-binding Rossmann-fold domains"/>
    <property type="match status" value="1"/>
</dbReference>
<dbReference type="Proteomes" id="UP001273136">
    <property type="component" value="Unassembled WGS sequence"/>
</dbReference>
<dbReference type="EMBL" id="JAWDKA010000008">
    <property type="protein sequence ID" value="MDV0442286.1"/>
    <property type="molecule type" value="Genomic_DNA"/>
</dbReference>
<sequence length="302" mass="32919">MRILILGAGAVGLTVAAMLSEHAEVYAVCRKRYADAISVDGFVMTGIWGEKTCRFPCGESVPAGSWDYIIISTKSAATREICEKYHHLFGDAEVVSLQNGIGNEEIISEYTIHVIGAMIITGFEWRGDNAVFVSVDGGKTMFGRFPKGVSDAAQKLSDQFNASGIRSGVSADIKSVVWSKAFYSCSLNPLGAVMECPYGDLRKTPAWNIITDIVTEAFAVSKAEGVELPQKSASAYLDFLLQEKIPPTAKHYSSMYQDIVGGRLTEIDYMNGAIVKLGEKHGIATPVNRMIVNLTHFKEELR</sequence>
<name>A0AAE4MDA9_9EURY</name>
<evidence type="ECO:0000256" key="4">
    <source>
        <dbReference type="ARBA" id="ARBA00022993"/>
    </source>
</evidence>
<comment type="caution">
    <text evidence="11">The sequence shown here is derived from an EMBL/GenBank/DDBJ whole genome shotgun (WGS) entry which is preliminary data.</text>
</comment>
<comment type="similarity">
    <text evidence="2 8">Belongs to the ketopantoate reductase family.</text>
</comment>
<dbReference type="RefSeq" id="WP_338094702.1">
    <property type="nucleotide sequence ID" value="NZ_JAWDKA010000008.1"/>
</dbReference>
<dbReference type="GO" id="GO:0015937">
    <property type="term" value="P:coenzyme A biosynthetic process"/>
    <property type="evidence" value="ECO:0007669"/>
    <property type="project" value="UniProtKB-KW"/>
</dbReference>
<dbReference type="Pfam" id="PF02558">
    <property type="entry name" value="ApbA"/>
    <property type="match status" value="1"/>
</dbReference>
<accession>A0AAE4MDA9</accession>
<dbReference type="Pfam" id="PF08546">
    <property type="entry name" value="ApbA_C"/>
    <property type="match status" value="1"/>
</dbReference>
<dbReference type="InterPro" id="IPR008927">
    <property type="entry name" value="6-PGluconate_DH-like_C_sf"/>
</dbReference>
<evidence type="ECO:0000256" key="6">
    <source>
        <dbReference type="ARBA" id="ARBA00047506"/>
    </source>
</evidence>
<dbReference type="Gene3D" id="1.10.1040.10">
    <property type="entry name" value="N-(1-d-carboxylethyl)-l-norvaline Dehydrogenase, domain 2"/>
    <property type="match status" value="1"/>
</dbReference>
<reference evidence="11" key="1">
    <citation type="submission" date="2023-06" db="EMBL/GenBank/DDBJ databases">
        <title>Genome sequence of Methancorpusculaceae sp. Ag1.</title>
        <authorList>
            <person name="Protasov E."/>
            <person name="Platt K."/>
            <person name="Poehlein A."/>
            <person name="Daniel R."/>
            <person name="Brune A."/>
        </authorList>
    </citation>
    <scope>NUCLEOTIDE SEQUENCE</scope>
    <source>
        <strain evidence="11">Ag1</strain>
    </source>
</reference>
<dbReference type="EC" id="1.1.1.169" evidence="8"/>
<evidence type="ECO:0000256" key="8">
    <source>
        <dbReference type="RuleBase" id="RU362068"/>
    </source>
</evidence>
<dbReference type="GO" id="GO:0015940">
    <property type="term" value="P:pantothenate biosynthetic process"/>
    <property type="evidence" value="ECO:0007669"/>
    <property type="project" value="InterPro"/>
</dbReference>
<evidence type="ECO:0000256" key="1">
    <source>
        <dbReference type="ARBA" id="ARBA00004724"/>
    </source>
</evidence>
<keyword evidence="12" id="KW-1185">Reference proteome</keyword>
<gene>
    <name evidence="11" type="primary">panE</name>
    <name evidence="11" type="ORF">McpAg1_15200</name>
</gene>
<keyword evidence="5 8" id="KW-0560">Oxidoreductase</keyword>
<keyword evidence="3 8" id="KW-0521">NADP</keyword>
<evidence type="ECO:0000256" key="2">
    <source>
        <dbReference type="ARBA" id="ARBA00007870"/>
    </source>
</evidence>
<keyword evidence="4 8" id="KW-0173">Coenzyme A biosynthesis</keyword>
<dbReference type="NCBIfam" id="TIGR00745">
    <property type="entry name" value="apbA_panE"/>
    <property type="match status" value="1"/>
</dbReference>
<comment type="function">
    <text evidence="8">Catalyzes the NADPH-dependent reduction of ketopantoate into pantoic acid.</text>
</comment>
<dbReference type="PANTHER" id="PTHR21708">
    <property type="entry name" value="PROBABLE 2-DEHYDROPANTOATE 2-REDUCTASE"/>
    <property type="match status" value="1"/>
</dbReference>
<dbReference type="AlphaFoldDB" id="A0AAE4MDA9"/>
<evidence type="ECO:0000259" key="10">
    <source>
        <dbReference type="Pfam" id="PF08546"/>
    </source>
</evidence>
<organism evidence="11 12">
    <name type="scientific">Methanorbis furvi</name>
    <dbReference type="NCBI Taxonomy" id="3028299"/>
    <lineage>
        <taxon>Archaea</taxon>
        <taxon>Methanobacteriati</taxon>
        <taxon>Methanobacteriota</taxon>
        <taxon>Stenosarchaea group</taxon>
        <taxon>Methanomicrobia</taxon>
        <taxon>Methanomicrobiales</taxon>
        <taxon>Methanocorpusculaceae</taxon>
        <taxon>Methanorbis</taxon>
    </lineage>
</organism>
<dbReference type="InterPro" id="IPR013328">
    <property type="entry name" value="6PGD_dom2"/>
</dbReference>
<evidence type="ECO:0000313" key="11">
    <source>
        <dbReference type="EMBL" id="MDV0442286.1"/>
    </source>
</evidence>
<feature type="domain" description="Ketopantoate reductase N-terminal" evidence="9">
    <location>
        <begin position="3"/>
        <end position="146"/>
    </location>
</feature>
<evidence type="ECO:0000256" key="3">
    <source>
        <dbReference type="ARBA" id="ARBA00022857"/>
    </source>
</evidence>
<dbReference type="InterPro" id="IPR013332">
    <property type="entry name" value="KPR_N"/>
</dbReference>
<evidence type="ECO:0000313" key="12">
    <source>
        <dbReference type="Proteomes" id="UP001273136"/>
    </source>
</evidence>
<evidence type="ECO:0000256" key="7">
    <source>
        <dbReference type="ARBA" id="ARBA00048196"/>
    </source>
</evidence>
<dbReference type="GO" id="GO:0008677">
    <property type="term" value="F:2-dehydropantoate 2-reductase activity"/>
    <property type="evidence" value="ECO:0007669"/>
    <property type="project" value="UniProtKB-EC"/>
</dbReference>
<evidence type="ECO:0000259" key="9">
    <source>
        <dbReference type="Pfam" id="PF02558"/>
    </source>
</evidence>
<feature type="domain" description="Ketopantoate reductase C-terminal" evidence="10">
    <location>
        <begin position="172"/>
        <end position="299"/>
    </location>
</feature>
<protein>
    <recommendedName>
        <fullName evidence="8">2-dehydropantoate 2-reductase</fullName>
        <ecNumber evidence="8">1.1.1.169</ecNumber>
    </recommendedName>
    <alternativeName>
        <fullName evidence="8">Ketopantoate reductase</fullName>
    </alternativeName>
</protein>
<comment type="catalytic activity">
    <reaction evidence="6">
        <text>(R)-pantoate + NADP(+) = 2-dehydropantoate + NADPH + H(+)</text>
        <dbReference type="Rhea" id="RHEA:16233"/>
        <dbReference type="ChEBI" id="CHEBI:11561"/>
        <dbReference type="ChEBI" id="CHEBI:15378"/>
        <dbReference type="ChEBI" id="CHEBI:15980"/>
        <dbReference type="ChEBI" id="CHEBI:57783"/>
        <dbReference type="ChEBI" id="CHEBI:58349"/>
        <dbReference type="EC" id="1.1.1.169"/>
    </reaction>
    <physiologicalReaction direction="right-to-left" evidence="6">
        <dbReference type="Rhea" id="RHEA:16235"/>
    </physiologicalReaction>
</comment>
<comment type="catalytic activity">
    <reaction evidence="7">
        <text>(R)-pantoate + NAD(+) = 2-dehydropantoate + NADH + H(+)</text>
        <dbReference type="Rhea" id="RHEA:61292"/>
        <dbReference type="ChEBI" id="CHEBI:11561"/>
        <dbReference type="ChEBI" id="CHEBI:15378"/>
        <dbReference type="ChEBI" id="CHEBI:15980"/>
        <dbReference type="ChEBI" id="CHEBI:57540"/>
        <dbReference type="ChEBI" id="CHEBI:57945"/>
    </reaction>
    <physiologicalReaction direction="right-to-left" evidence="7">
        <dbReference type="Rhea" id="RHEA:61294"/>
    </physiologicalReaction>
</comment>
<dbReference type="InterPro" id="IPR036291">
    <property type="entry name" value="NAD(P)-bd_dom_sf"/>
</dbReference>
<evidence type="ECO:0000256" key="5">
    <source>
        <dbReference type="ARBA" id="ARBA00023002"/>
    </source>
</evidence>
<dbReference type="InterPro" id="IPR051402">
    <property type="entry name" value="KPR-Related"/>
</dbReference>
<dbReference type="Gene3D" id="3.40.50.720">
    <property type="entry name" value="NAD(P)-binding Rossmann-like Domain"/>
    <property type="match status" value="1"/>
</dbReference>
<comment type="pathway">
    <text evidence="1 8">Cofactor biosynthesis; coenzyme A biosynthesis.</text>
</comment>
<dbReference type="PANTHER" id="PTHR21708:SF26">
    <property type="entry name" value="2-DEHYDROPANTOATE 2-REDUCTASE"/>
    <property type="match status" value="1"/>
</dbReference>